<proteinExistence type="predicted"/>
<feature type="non-terminal residue" evidence="2">
    <location>
        <position position="49"/>
    </location>
</feature>
<dbReference type="EMBL" id="SNRX01000026">
    <property type="protein sequence ID" value="KAA6301133.1"/>
    <property type="molecule type" value="Genomic_DNA"/>
</dbReference>
<evidence type="ECO:0000313" key="4">
    <source>
        <dbReference type="Proteomes" id="UP000324575"/>
    </source>
</evidence>
<name>A0A5M8NWP5_9BACT</name>
<accession>A0A5M8NWP5</accession>
<dbReference type="Proteomes" id="UP000324575">
    <property type="component" value="Unassembled WGS sequence"/>
</dbReference>
<sequence length="49" mass="5312">MKKMFISLGLTLALSIPASAQLSFGQAEKINDGWSFSLNDKQAQTVDLP</sequence>
<protein>
    <submittedName>
        <fullName evidence="2">Uncharacterized protein</fullName>
    </submittedName>
</protein>
<reference evidence="2 4" key="1">
    <citation type="submission" date="2019-03" db="EMBL/GenBank/DDBJ databases">
        <title>Single cell metagenomics reveals metabolic interactions within the superorganism composed of flagellate Streblomastix strix and complex community of Bacteroidetes bacteria on its surface.</title>
        <authorList>
            <person name="Treitli S.C."/>
            <person name="Kolisko M."/>
            <person name="Husnik F."/>
            <person name="Keeling P."/>
            <person name="Hampl V."/>
        </authorList>
    </citation>
    <scope>NUCLEOTIDE SEQUENCE [LARGE SCALE GENOMIC DNA]</scope>
    <source>
        <strain evidence="2">St1</strain>
    </source>
</reference>
<dbReference type="AlphaFoldDB" id="A0A5M8NWP5"/>
<keyword evidence="1" id="KW-0732">Signal</keyword>
<evidence type="ECO:0000313" key="2">
    <source>
        <dbReference type="EMBL" id="KAA6301133.1"/>
    </source>
</evidence>
<gene>
    <name evidence="2" type="ORF">EZS26_002699</name>
    <name evidence="3" type="ORF">EZS26_002715</name>
</gene>
<evidence type="ECO:0000313" key="3">
    <source>
        <dbReference type="EMBL" id="KAA6301149.1"/>
    </source>
</evidence>
<comment type="caution">
    <text evidence="2">The sequence shown here is derived from an EMBL/GenBank/DDBJ whole genome shotgun (WGS) entry which is preliminary data.</text>
</comment>
<feature type="signal peptide" evidence="1">
    <location>
        <begin position="1"/>
        <end position="20"/>
    </location>
</feature>
<dbReference type="EMBL" id="SNRX01000026">
    <property type="protein sequence ID" value="KAA6301149.1"/>
    <property type="molecule type" value="Genomic_DNA"/>
</dbReference>
<evidence type="ECO:0000256" key="1">
    <source>
        <dbReference type="SAM" id="SignalP"/>
    </source>
</evidence>
<organism evidence="2 4">
    <name type="scientific">Candidatus Ordinivivax streblomastigis</name>
    <dbReference type="NCBI Taxonomy" id="2540710"/>
    <lineage>
        <taxon>Bacteria</taxon>
        <taxon>Pseudomonadati</taxon>
        <taxon>Bacteroidota</taxon>
        <taxon>Bacteroidia</taxon>
        <taxon>Bacteroidales</taxon>
        <taxon>Candidatus Ordinivivax</taxon>
    </lineage>
</organism>
<feature type="chain" id="PRO_5036371418" evidence="1">
    <location>
        <begin position="21"/>
        <end position="49"/>
    </location>
</feature>